<feature type="compositionally biased region" description="Gly residues" evidence="1">
    <location>
        <begin position="17"/>
        <end position="35"/>
    </location>
</feature>
<comment type="caution">
    <text evidence="2">The sequence shown here is derived from an EMBL/GenBank/DDBJ whole genome shotgun (WGS) entry which is preliminary data.</text>
</comment>
<evidence type="ECO:0000313" key="3">
    <source>
        <dbReference type="Proteomes" id="UP001234178"/>
    </source>
</evidence>
<sequence length="317" mass="35741">MGGPGSGNRGSASRGGSRAGSRGGSRGGSRCGSRGGSQVRGRGRATAPTIQEQLLYEEEEEDLFRKSHQQERANDPDENEISSEEEDAVPNEQVRSMVVELPKDAVKTPAFEKTKWPLWRNHCWDNWHTVYSNGKVSAHCKDGKYHHGHSDSFCNFLRYLRRCHEEEYNKVNTGGNQIPSNQSCMTNFLATKVPKDTQKKIYILLAEMIVMDNLPLTVLQRVAKTATFGVRRGMKTIERLFKSRLHRNPSPASCGSTPPFWISFPMRAVRRVSRHAVGSLYVWADVGSQRLHRDAGCKDREFAAFREVDESKEDRVT</sequence>
<name>A0ABR0AUI3_9CRUS</name>
<keyword evidence="3" id="KW-1185">Reference proteome</keyword>
<evidence type="ECO:0000256" key="1">
    <source>
        <dbReference type="SAM" id="MobiDB-lite"/>
    </source>
</evidence>
<feature type="compositionally biased region" description="Basic and acidic residues" evidence="1">
    <location>
        <begin position="63"/>
        <end position="75"/>
    </location>
</feature>
<feature type="compositionally biased region" description="Acidic residues" evidence="1">
    <location>
        <begin position="76"/>
        <end position="89"/>
    </location>
</feature>
<dbReference type="Proteomes" id="UP001234178">
    <property type="component" value="Unassembled WGS sequence"/>
</dbReference>
<organism evidence="2 3">
    <name type="scientific">Daphnia magna</name>
    <dbReference type="NCBI Taxonomy" id="35525"/>
    <lineage>
        <taxon>Eukaryota</taxon>
        <taxon>Metazoa</taxon>
        <taxon>Ecdysozoa</taxon>
        <taxon>Arthropoda</taxon>
        <taxon>Crustacea</taxon>
        <taxon>Branchiopoda</taxon>
        <taxon>Diplostraca</taxon>
        <taxon>Cladocera</taxon>
        <taxon>Anomopoda</taxon>
        <taxon>Daphniidae</taxon>
        <taxon>Daphnia</taxon>
    </lineage>
</organism>
<feature type="region of interest" description="Disordered" evidence="1">
    <location>
        <begin position="1"/>
        <end position="91"/>
    </location>
</feature>
<proteinExistence type="predicted"/>
<evidence type="ECO:0000313" key="2">
    <source>
        <dbReference type="EMBL" id="KAK4028786.1"/>
    </source>
</evidence>
<protein>
    <submittedName>
        <fullName evidence="2">Uncharacterized protein</fullName>
    </submittedName>
</protein>
<gene>
    <name evidence="2" type="ORF">OUZ56_021804</name>
</gene>
<dbReference type="EMBL" id="JAOYFB010000039">
    <property type="protein sequence ID" value="KAK4028786.1"/>
    <property type="molecule type" value="Genomic_DNA"/>
</dbReference>
<reference evidence="2 3" key="1">
    <citation type="journal article" date="2023" name="Nucleic Acids Res.">
        <title>The hologenome of Daphnia magna reveals possible DNA methylation and microbiome-mediated evolution of the host genome.</title>
        <authorList>
            <person name="Chaturvedi A."/>
            <person name="Li X."/>
            <person name="Dhandapani V."/>
            <person name="Marshall H."/>
            <person name="Kissane S."/>
            <person name="Cuenca-Cambronero M."/>
            <person name="Asole G."/>
            <person name="Calvet F."/>
            <person name="Ruiz-Romero M."/>
            <person name="Marangio P."/>
            <person name="Guigo R."/>
            <person name="Rago D."/>
            <person name="Mirbahai L."/>
            <person name="Eastwood N."/>
            <person name="Colbourne J.K."/>
            <person name="Zhou J."/>
            <person name="Mallon E."/>
            <person name="Orsini L."/>
        </authorList>
    </citation>
    <scope>NUCLEOTIDE SEQUENCE [LARGE SCALE GENOMIC DNA]</scope>
    <source>
        <strain evidence="2">LRV0_1</strain>
    </source>
</reference>
<accession>A0ABR0AUI3</accession>